<dbReference type="Gene3D" id="3.40.50.300">
    <property type="entry name" value="P-loop containing nucleotide triphosphate hydrolases"/>
    <property type="match status" value="2"/>
</dbReference>
<keyword evidence="7" id="KW-0597">Phosphoprotein</keyword>
<dbReference type="PANTHER" id="PTHR43394:SF23">
    <property type="entry name" value="ATP-BINDING CASSETTE SUBFAMILY B MEMBER 11, GENE 2"/>
    <property type="match status" value="1"/>
</dbReference>
<evidence type="ECO:0000259" key="26">
    <source>
        <dbReference type="PROSITE" id="PS50893"/>
    </source>
</evidence>
<evidence type="ECO:0000256" key="9">
    <source>
        <dbReference type="ARBA" id="ARBA00022741"/>
    </source>
</evidence>
<evidence type="ECO:0000313" key="28">
    <source>
        <dbReference type="Proteomes" id="UP001476798"/>
    </source>
</evidence>
<evidence type="ECO:0000256" key="18">
    <source>
        <dbReference type="ARBA" id="ARBA00048306"/>
    </source>
</evidence>
<keyword evidence="6" id="KW-1003">Cell membrane</keyword>
<comment type="catalytic activity">
    <reaction evidence="21">
        <text>tauroursodeoxycholate(in) + ATP + H2O = tauroursodeoxycholate(out) + ADP + phosphate + H(+)</text>
        <dbReference type="Rhea" id="RHEA:50072"/>
        <dbReference type="ChEBI" id="CHEBI:15377"/>
        <dbReference type="ChEBI" id="CHEBI:15378"/>
        <dbReference type="ChEBI" id="CHEBI:30616"/>
        <dbReference type="ChEBI" id="CHEBI:43474"/>
        <dbReference type="ChEBI" id="CHEBI:132028"/>
        <dbReference type="ChEBI" id="CHEBI:456216"/>
    </reaction>
    <physiologicalReaction direction="left-to-right" evidence="21">
        <dbReference type="Rhea" id="RHEA:50073"/>
    </physiologicalReaction>
</comment>
<dbReference type="InterPro" id="IPR003439">
    <property type="entry name" value="ABC_transporter-like_ATP-bd"/>
</dbReference>
<dbReference type="InterPro" id="IPR027417">
    <property type="entry name" value="P-loop_NTPase"/>
</dbReference>
<comment type="catalytic activity">
    <reaction evidence="22">
        <text>taurochenodeoxycholate(in) + ATP + H2O = taurochenodeoxycholate(out) + ADP + phosphate + H(+)</text>
        <dbReference type="Rhea" id="RHEA:50064"/>
        <dbReference type="ChEBI" id="CHEBI:9407"/>
        <dbReference type="ChEBI" id="CHEBI:15377"/>
        <dbReference type="ChEBI" id="CHEBI:15378"/>
        <dbReference type="ChEBI" id="CHEBI:30616"/>
        <dbReference type="ChEBI" id="CHEBI:43474"/>
        <dbReference type="ChEBI" id="CHEBI:456216"/>
    </reaction>
    <physiologicalReaction direction="left-to-right" evidence="22">
        <dbReference type="Rhea" id="RHEA:50065"/>
    </physiologicalReaction>
</comment>
<evidence type="ECO:0000256" key="2">
    <source>
        <dbReference type="ARBA" id="ARBA00004424"/>
    </source>
</evidence>
<comment type="function">
    <text evidence="23">Catalyzes the transport of the major hydrophobic bile salts, such as taurine and glycine-conjugated cholic acid across the canalicular membrane of hepatocytes in an ATP-dependent manner, therefore participates in hepatic bile acid homeostasis and consequently to lipid homeostasis through regulation of biliary lipid secretion in a bile salts dependent manner. Transports taurine-conjugated bile salts more rapidly than glycine-conjugated bile salts. Also transports non-bile acid compounds, such as pravastatin and fexofenadine in an ATP-dependent manner and may be involved in their biliary excretion.</text>
</comment>
<dbReference type="InterPro" id="IPR003593">
    <property type="entry name" value="AAA+_ATPase"/>
</dbReference>
<feature type="non-terminal residue" evidence="27">
    <location>
        <position position="206"/>
    </location>
</feature>
<comment type="catalytic activity">
    <reaction evidence="19">
        <text>cholate(in) + ATP + H2O = cholate(out) + ADP + phosphate + H(+)</text>
        <dbReference type="Rhea" id="RHEA:50048"/>
        <dbReference type="ChEBI" id="CHEBI:15377"/>
        <dbReference type="ChEBI" id="CHEBI:15378"/>
        <dbReference type="ChEBI" id="CHEBI:29747"/>
        <dbReference type="ChEBI" id="CHEBI:30616"/>
        <dbReference type="ChEBI" id="CHEBI:43474"/>
        <dbReference type="ChEBI" id="CHEBI:456216"/>
    </reaction>
    <physiologicalReaction direction="left-to-right" evidence="19">
        <dbReference type="Rhea" id="RHEA:50049"/>
    </physiologicalReaction>
</comment>
<dbReference type="PROSITE" id="PS50893">
    <property type="entry name" value="ABC_TRANSPORTER_2"/>
    <property type="match status" value="1"/>
</dbReference>
<evidence type="ECO:0000256" key="22">
    <source>
        <dbReference type="ARBA" id="ARBA00049525"/>
    </source>
</evidence>
<keyword evidence="13" id="KW-0325">Glycoprotein</keyword>
<evidence type="ECO:0000256" key="5">
    <source>
        <dbReference type="ARBA" id="ARBA00022448"/>
    </source>
</evidence>
<evidence type="ECO:0000256" key="23">
    <source>
        <dbReference type="ARBA" id="ARBA00049631"/>
    </source>
</evidence>
<comment type="catalytic activity">
    <reaction evidence="15">
        <text>taurocholate(in) + ATP + H2O = taurocholate(out) + ADP + phosphate + H(+)</text>
        <dbReference type="Rhea" id="RHEA:50052"/>
        <dbReference type="ChEBI" id="CHEBI:15377"/>
        <dbReference type="ChEBI" id="CHEBI:15378"/>
        <dbReference type="ChEBI" id="CHEBI:30616"/>
        <dbReference type="ChEBI" id="CHEBI:36257"/>
        <dbReference type="ChEBI" id="CHEBI:43474"/>
        <dbReference type="ChEBI" id="CHEBI:456216"/>
    </reaction>
    <physiologicalReaction direction="left-to-right" evidence="15">
        <dbReference type="Rhea" id="RHEA:50053"/>
    </physiologicalReaction>
</comment>
<evidence type="ECO:0000256" key="16">
    <source>
        <dbReference type="ARBA" id="ARBA00047763"/>
    </source>
</evidence>
<comment type="subunit">
    <text evidence="24">Interacts with HAX1. Interacts with the adapter protein complex 2 (AP-2) throught AP2A2 or AP2A1; this interaction regulates cell membrane expression of ABCB11 through its internalization in a clathrin-dependent manner and its subsequent degradation.</text>
</comment>
<keyword evidence="5" id="KW-0813">Transport</keyword>
<dbReference type="EMBL" id="JAHRIO010042604">
    <property type="protein sequence ID" value="MEQ2172705.1"/>
    <property type="molecule type" value="Genomic_DNA"/>
</dbReference>
<dbReference type="PANTHER" id="PTHR43394">
    <property type="entry name" value="ATP-DEPENDENT PERMEASE MDL1, MITOCHONDRIAL"/>
    <property type="match status" value="1"/>
</dbReference>
<keyword evidence="28" id="KW-1185">Reference proteome</keyword>
<dbReference type="Pfam" id="PF00005">
    <property type="entry name" value="ABC_tran"/>
    <property type="match status" value="1"/>
</dbReference>
<comment type="catalytic activity">
    <reaction evidence="20">
        <text>glycochenodeoxycholate(in) + ATP + H2O = glycochenodeoxycholate(out) + ADP + phosphate + H(+)</text>
        <dbReference type="Rhea" id="RHEA:50060"/>
        <dbReference type="ChEBI" id="CHEBI:15377"/>
        <dbReference type="ChEBI" id="CHEBI:15378"/>
        <dbReference type="ChEBI" id="CHEBI:30616"/>
        <dbReference type="ChEBI" id="CHEBI:36252"/>
        <dbReference type="ChEBI" id="CHEBI:43474"/>
        <dbReference type="ChEBI" id="CHEBI:456216"/>
    </reaction>
    <physiologicalReaction direction="left-to-right" evidence="20">
        <dbReference type="Rhea" id="RHEA:50061"/>
    </physiologicalReaction>
</comment>
<evidence type="ECO:0000256" key="25">
    <source>
        <dbReference type="SAM" id="Phobius"/>
    </source>
</evidence>
<keyword evidence="12" id="KW-1278">Translocase</keyword>
<evidence type="ECO:0000256" key="10">
    <source>
        <dbReference type="ARBA" id="ARBA00022753"/>
    </source>
</evidence>
<keyword evidence="8" id="KW-0677">Repeat</keyword>
<comment type="catalytic activity">
    <reaction evidence="18">
        <text>glycoursodeoxycholate(in) + ATP + H2O = glycoursodeoxycholate(out) + ADP + phosphate + H(+)</text>
        <dbReference type="Rhea" id="RHEA:50068"/>
        <dbReference type="ChEBI" id="CHEBI:15377"/>
        <dbReference type="ChEBI" id="CHEBI:15378"/>
        <dbReference type="ChEBI" id="CHEBI:30616"/>
        <dbReference type="ChEBI" id="CHEBI:43474"/>
        <dbReference type="ChEBI" id="CHEBI:132030"/>
        <dbReference type="ChEBI" id="CHEBI:456216"/>
    </reaction>
    <physiologicalReaction direction="left-to-right" evidence="18">
        <dbReference type="Rhea" id="RHEA:50069"/>
    </physiologicalReaction>
</comment>
<dbReference type="InterPro" id="IPR039421">
    <property type="entry name" value="Type_1_exporter"/>
</dbReference>
<comment type="subcellular location">
    <subcellularLocation>
        <location evidence="2">Apical cell membrane</location>
        <topology evidence="2">Multi-pass membrane protein</topology>
    </subcellularLocation>
    <subcellularLocation>
        <location evidence="1">Endosome membrane</location>
        <topology evidence="1">Multi-pass membrane protein</topology>
    </subcellularLocation>
    <subcellularLocation>
        <location evidence="3">Recycling endosome membrane</location>
    </subcellularLocation>
</comment>
<evidence type="ECO:0000256" key="1">
    <source>
        <dbReference type="ARBA" id="ARBA00004337"/>
    </source>
</evidence>
<feature type="domain" description="ABC transporter" evidence="26">
    <location>
        <begin position="13"/>
        <end position="192"/>
    </location>
</feature>
<name>A0ABV0NMS9_9TELE</name>
<evidence type="ECO:0000256" key="12">
    <source>
        <dbReference type="ARBA" id="ARBA00022967"/>
    </source>
</evidence>
<evidence type="ECO:0000256" key="13">
    <source>
        <dbReference type="ARBA" id="ARBA00023180"/>
    </source>
</evidence>
<evidence type="ECO:0000256" key="14">
    <source>
        <dbReference type="ARBA" id="ARBA00023630"/>
    </source>
</evidence>
<comment type="caution">
    <text evidence="27">The sequence shown here is derived from an EMBL/GenBank/DDBJ whole genome shotgun (WGS) entry which is preliminary data.</text>
</comment>
<evidence type="ECO:0000256" key="15">
    <source>
        <dbReference type="ARBA" id="ARBA00047495"/>
    </source>
</evidence>
<keyword evidence="25" id="KW-0472">Membrane</keyword>
<dbReference type="Proteomes" id="UP001476798">
    <property type="component" value="Unassembled WGS sequence"/>
</dbReference>
<keyword evidence="25" id="KW-0812">Transmembrane</keyword>
<evidence type="ECO:0000256" key="19">
    <source>
        <dbReference type="ARBA" id="ARBA00048732"/>
    </source>
</evidence>
<feature type="transmembrane region" description="Helical" evidence="25">
    <location>
        <begin position="12"/>
        <end position="30"/>
    </location>
</feature>
<keyword evidence="11" id="KW-0067">ATP-binding</keyword>
<evidence type="ECO:0000313" key="27">
    <source>
        <dbReference type="EMBL" id="MEQ2172705.1"/>
    </source>
</evidence>
<proteinExistence type="inferred from homology"/>
<evidence type="ECO:0000256" key="6">
    <source>
        <dbReference type="ARBA" id="ARBA00022475"/>
    </source>
</evidence>
<evidence type="ECO:0000256" key="4">
    <source>
        <dbReference type="ARBA" id="ARBA00007577"/>
    </source>
</evidence>
<comment type="catalytic activity">
    <reaction evidence="16">
        <text>glycocholate(in) + ATP + H2O = glycocholate(out) + ADP + phosphate + H(+)</text>
        <dbReference type="Rhea" id="RHEA:50056"/>
        <dbReference type="ChEBI" id="CHEBI:15377"/>
        <dbReference type="ChEBI" id="CHEBI:15378"/>
        <dbReference type="ChEBI" id="CHEBI:29746"/>
        <dbReference type="ChEBI" id="CHEBI:30616"/>
        <dbReference type="ChEBI" id="CHEBI:43474"/>
        <dbReference type="ChEBI" id="CHEBI:456216"/>
    </reaction>
    <physiologicalReaction direction="left-to-right" evidence="16">
        <dbReference type="Rhea" id="RHEA:50057"/>
    </physiologicalReaction>
</comment>
<dbReference type="SUPFAM" id="SSF52540">
    <property type="entry name" value="P-loop containing nucleoside triphosphate hydrolases"/>
    <property type="match status" value="1"/>
</dbReference>
<evidence type="ECO:0000256" key="21">
    <source>
        <dbReference type="ARBA" id="ARBA00049271"/>
    </source>
</evidence>
<feature type="non-terminal residue" evidence="27">
    <location>
        <position position="1"/>
    </location>
</feature>
<evidence type="ECO:0000256" key="8">
    <source>
        <dbReference type="ARBA" id="ARBA00022737"/>
    </source>
</evidence>
<evidence type="ECO:0000256" key="11">
    <source>
        <dbReference type="ARBA" id="ARBA00022840"/>
    </source>
</evidence>
<keyword evidence="25" id="KW-1133">Transmembrane helix</keyword>
<evidence type="ECO:0000256" key="17">
    <source>
        <dbReference type="ARBA" id="ARBA00047914"/>
    </source>
</evidence>
<evidence type="ECO:0000256" key="7">
    <source>
        <dbReference type="ARBA" id="ARBA00022553"/>
    </source>
</evidence>
<accession>A0ABV0NMS9</accession>
<evidence type="ECO:0000256" key="3">
    <source>
        <dbReference type="ARBA" id="ARBA00004565"/>
    </source>
</evidence>
<comment type="similarity">
    <text evidence="4">Belongs to the ABC transporter superfamily. ABCB family. Multidrug resistance exporter (TC 3.A.1.201) subfamily.</text>
</comment>
<protein>
    <recommendedName>
        <fullName evidence="14">Bile salt export pump</fullName>
    </recommendedName>
</protein>
<evidence type="ECO:0000256" key="20">
    <source>
        <dbReference type="ARBA" id="ARBA00049216"/>
    </source>
</evidence>
<keyword evidence="9" id="KW-0547">Nucleotide-binding</keyword>
<gene>
    <name evidence="27" type="ORF">GOODEAATRI_023999</name>
</gene>
<reference evidence="27 28" key="1">
    <citation type="submission" date="2021-06" db="EMBL/GenBank/DDBJ databases">
        <authorList>
            <person name="Palmer J.M."/>
        </authorList>
    </citation>
    <scope>NUCLEOTIDE SEQUENCE [LARGE SCALE GENOMIC DNA]</scope>
    <source>
        <strain evidence="27 28">GA_2019</strain>
        <tissue evidence="27">Muscle</tissue>
    </source>
</reference>
<organism evidence="27 28">
    <name type="scientific">Goodea atripinnis</name>
    <dbReference type="NCBI Taxonomy" id="208336"/>
    <lineage>
        <taxon>Eukaryota</taxon>
        <taxon>Metazoa</taxon>
        <taxon>Chordata</taxon>
        <taxon>Craniata</taxon>
        <taxon>Vertebrata</taxon>
        <taxon>Euteleostomi</taxon>
        <taxon>Actinopterygii</taxon>
        <taxon>Neopterygii</taxon>
        <taxon>Teleostei</taxon>
        <taxon>Neoteleostei</taxon>
        <taxon>Acanthomorphata</taxon>
        <taxon>Ovalentaria</taxon>
        <taxon>Atherinomorphae</taxon>
        <taxon>Cyprinodontiformes</taxon>
        <taxon>Goodeidae</taxon>
        <taxon>Goodea</taxon>
    </lineage>
</organism>
<comment type="catalytic activity">
    <reaction evidence="17">
        <text>pravastatin(in) + ATP + H2O = pravastatin(out) + ADP + phosphate + H(+)</text>
        <dbReference type="Rhea" id="RHEA:63908"/>
        <dbReference type="ChEBI" id="CHEBI:15377"/>
        <dbReference type="ChEBI" id="CHEBI:15378"/>
        <dbReference type="ChEBI" id="CHEBI:30616"/>
        <dbReference type="ChEBI" id="CHEBI:43474"/>
        <dbReference type="ChEBI" id="CHEBI:63660"/>
        <dbReference type="ChEBI" id="CHEBI:456216"/>
    </reaction>
    <physiologicalReaction direction="left-to-right" evidence="17">
        <dbReference type="Rhea" id="RHEA:63909"/>
    </physiologicalReaction>
</comment>
<evidence type="ECO:0000256" key="24">
    <source>
        <dbReference type="ARBA" id="ARBA00049709"/>
    </source>
</evidence>
<dbReference type="SMART" id="SM00382">
    <property type="entry name" value="AAA"/>
    <property type="match status" value="1"/>
</dbReference>
<sequence length="206" mass="22873">MLDIEREMTTFAYYYVGIGISVFLLGYLQILDQLSVAVKSGETTAFVGPSGAGKSTVIQLIQRFYDPKEGMVTLDGHDIRGLNIQWLRSLIGIVEQEPVLFATTIAENIRYGRPGVSMEDIITATKEANAYSFIMDLPQVRMGRTTISIAHRLSTIKNADVIVGFEHGRAVESGKHNELLERKGVYFTLVTLQSQGDKALNEKARE</sequence>
<keyword evidence="10" id="KW-0967">Endosome</keyword>